<dbReference type="RefSeq" id="WP_051314042.1">
    <property type="nucleotide sequence ID" value="NZ_AUBJ02000001.1"/>
</dbReference>
<keyword evidence="3" id="KW-1185">Reference proteome</keyword>
<dbReference type="Pfam" id="PF01263">
    <property type="entry name" value="Aldose_epim"/>
    <property type="match status" value="1"/>
</dbReference>
<dbReference type="InterPro" id="IPR008183">
    <property type="entry name" value="Aldose_1/G6P_1-epimerase"/>
</dbReference>
<sequence>MSRSTERSAGSALSRRAALGAAGGLGLLGVTGIAGTSQASTADGPGTHPATGPRPPVGEATGRLYEIRAGRHAVVVAGVAATLLSWKVDGEERLLTHEPHSVGDSYQGKTIVPWPNRIDRGHYTFDGAEYQVPVNEPERNTALHGLVNWVEWEPVEHSRDRVVLDYQLHPQYGYPFRLGLRMEYAVSARGIRARLTATNLGRARAPFGAAFHPYFQLGSETIDDMRVRLPADAYYTVDDRLLPTGIAEVDGTGMDFRVPRELGTTELDTAYTRLLREADGTAVTRLSRRGGPTIELWVDENYRYLQVYTDDGPPPGRAGRAGITVEPMTCAPDAFNSGDGLVLLDPGAEFHGSWGLRSA</sequence>
<accession>A0ABT1JB48</accession>
<feature type="region of interest" description="Disordered" evidence="1">
    <location>
        <begin position="37"/>
        <end position="60"/>
    </location>
</feature>
<dbReference type="SUPFAM" id="SSF74650">
    <property type="entry name" value="Galactose mutarotase-like"/>
    <property type="match status" value="1"/>
</dbReference>
<dbReference type="PANTHER" id="PTHR10091">
    <property type="entry name" value="ALDOSE-1-EPIMERASE"/>
    <property type="match status" value="1"/>
</dbReference>
<dbReference type="PROSITE" id="PS51318">
    <property type="entry name" value="TAT"/>
    <property type="match status" value="1"/>
</dbReference>
<dbReference type="InterPro" id="IPR006311">
    <property type="entry name" value="TAT_signal"/>
</dbReference>
<evidence type="ECO:0000313" key="3">
    <source>
        <dbReference type="Proteomes" id="UP000791080"/>
    </source>
</evidence>
<dbReference type="InterPro" id="IPR014718">
    <property type="entry name" value="GH-type_carb-bd"/>
</dbReference>
<organism evidence="2 3">
    <name type="scientific">Actinoalloteichus caeruleus DSM 43889</name>
    <dbReference type="NCBI Taxonomy" id="1120930"/>
    <lineage>
        <taxon>Bacteria</taxon>
        <taxon>Bacillati</taxon>
        <taxon>Actinomycetota</taxon>
        <taxon>Actinomycetes</taxon>
        <taxon>Pseudonocardiales</taxon>
        <taxon>Pseudonocardiaceae</taxon>
        <taxon>Actinoalloteichus</taxon>
        <taxon>Actinoalloteichus cyanogriseus</taxon>
    </lineage>
</organism>
<comment type="caution">
    <text evidence="2">The sequence shown here is derived from an EMBL/GenBank/DDBJ whole genome shotgun (WGS) entry which is preliminary data.</text>
</comment>
<dbReference type="EMBL" id="AUBJ02000001">
    <property type="protein sequence ID" value="MCP2329737.1"/>
    <property type="molecule type" value="Genomic_DNA"/>
</dbReference>
<protein>
    <submittedName>
        <fullName evidence="2">Aldose 1-epimerase</fullName>
    </submittedName>
</protein>
<name>A0ABT1JB48_ACTCY</name>
<evidence type="ECO:0000313" key="2">
    <source>
        <dbReference type="EMBL" id="MCP2329737.1"/>
    </source>
</evidence>
<reference evidence="2 3" key="1">
    <citation type="submission" date="2022-06" db="EMBL/GenBank/DDBJ databases">
        <title>Genomic Encyclopedia of Type Strains, Phase I: the one thousand microbial genomes (KMG-I) project.</title>
        <authorList>
            <person name="Kyrpides N."/>
        </authorList>
    </citation>
    <scope>NUCLEOTIDE SEQUENCE [LARGE SCALE GENOMIC DNA]</scope>
    <source>
        <strain evidence="2 3">DSM 43889</strain>
    </source>
</reference>
<dbReference type="Gene3D" id="2.70.98.10">
    <property type="match status" value="1"/>
</dbReference>
<dbReference type="PANTHER" id="PTHR10091:SF0">
    <property type="entry name" value="GALACTOSE MUTAROTASE"/>
    <property type="match status" value="1"/>
</dbReference>
<dbReference type="InterPro" id="IPR011013">
    <property type="entry name" value="Gal_mutarotase_sf_dom"/>
</dbReference>
<evidence type="ECO:0000256" key="1">
    <source>
        <dbReference type="SAM" id="MobiDB-lite"/>
    </source>
</evidence>
<dbReference type="CDD" id="cd09022">
    <property type="entry name" value="Aldose_epim_Ec_YihR"/>
    <property type="match status" value="1"/>
</dbReference>
<gene>
    <name evidence="2" type="ORF">G443_000007</name>
</gene>
<dbReference type="InterPro" id="IPR037480">
    <property type="entry name" value="YihR-like"/>
</dbReference>
<proteinExistence type="predicted"/>
<dbReference type="Proteomes" id="UP000791080">
    <property type="component" value="Unassembled WGS sequence"/>
</dbReference>